<feature type="compositionally biased region" description="Low complexity" evidence="1">
    <location>
        <begin position="50"/>
        <end position="62"/>
    </location>
</feature>
<evidence type="ECO:0000313" key="3">
    <source>
        <dbReference type="Proteomes" id="UP001190700"/>
    </source>
</evidence>
<evidence type="ECO:0000313" key="2">
    <source>
        <dbReference type="EMBL" id="KAK3241276.1"/>
    </source>
</evidence>
<feature type="region of interest" description="Disordered" evidence="1">
    <location>
        <begin position="47"/>
        <end position="122"/>
    </location>
</feature>
<accession>A0AAE0BR69</accession>
<feature type="compositionally biased region" description="Low complexity" evidence="1">
    <location>
        <begin position="106"/>
        <end position="121"/>
    </location>
</feature>
<sequence>MFGLLNRRWPDHGRRLFSLLNPSEQKLLHDLEVQPEDELLVHFEGGMSVPSASRSSPRPTATGNLGSGPRRLERAEGSGTAGTSVPRRVTTIGKGAQRMEVDNGSQNPAHQQQQPAQAPTQEEVLAPRRIVMGAEPWIYTGGRCCALSSTVMSAEPWTYRRREVLRPRRIVMGAEP</sequence>
<dbReference type="EMBL" id="LGRX02033431">
    <property type="protein sequence ID" value="KAK3241276.1"/>
    <property type="molecule type" value="Genomic_DNA"/>
</dbReference>
<keyword evidence="3" id="KW-1185">Reference proteome</keyword>
<gene>
    <name evidence="2" type="ORF">CYMTET_48946</name>
</gene>
<dbReference type="AlphaFoldDB" id="A0AAE0BR69"/>
<evidence type="ECO:0000256" key="1">
    <source>
        <dbReference type="SAM" id="MobiDB-lite"/>
    </source>
</evidence>
<protein>
    <submittedName>
        <fullName evidence="2">Uncharacterized protein</fullName>
    </submittedName>
</protein>
<reference evidence="2 3" key="1">
    <citation type="journal article" date="2015" name="Genome Biol. Evol.">
        <title>Comparative Genomics of a Bacterivorous Green Alga Reveals Evolutionary Causalities and Consequences of Phago-Mixotrophic Mode of Nutrition.</title>
        <authorList>
            <person name="Burns J.A."/>
            <person name="Paasch A."/>
            <person name="Narechania A."/>
            <person name="Kim E."/>
        </authorList>
    </citation>
    <scope>NUCLEOTIDE SEQUENCE [LARGE SCALE GENOMIC DNA]</scope>
    <source>
        <strain evidence="2 3">PLY_AMNH</strain>
    </source>
</reference>
<organism evidence="2 3">
    <name type="scientific">Cymbomonas tetramitiformis</name>
    <dbReference type="NCBI Taxonomy" id="36881"/>
    <lineage>
        <taxon>Eukaryota</taxon>
        <taxon>Viridiplantae</taxon>
        <taxon>Chlorophyta</taxon>
        <taxon>Pyramimonadophyceae</taxon>
        <taxon>Pyramimonadales</taxon>
        <taxon>Pyramimonadaceae</taxon>
        <taxon>Cymbomonas</taxon>
    </lineage>
</organism>
<comment type="caution">
    <text evidence="2">The sequence shown here is derived from an EMBL/GenBank/DDBJ whole genome shotgun (WGS) entry which is preliminary data.</text>
</comment>
<proteinExistence type="predicted"/>
<dbReference type="Proteomes" id="UP001190700">
    <property type="component" value="Unassembled WGS sequence"/>
</dbReference>
<name>A0AAE0BR69_9CHLO</name>